<sequence length="145" mass="16688">MIKDQIYFTSANKFTSTNKCEIYSKGSIFKDAWDKAANSLKAINITIFYEKVLNSDIDLYMGVTRSVLNQTSTKKDLGISMHLATIDVFLCNITKDEILCKLTFSDVKLLDLKEDCCYSSTLQRTNMSQTLEEERKRKGRREEIN</sequence>
<proteinExistence type="predicted"/>
<evidence type="ECO:0000313" key="1">
    <source>
        <dbReference type="EMBL" id="RNA18106.1"/>
    </source>
</evidence>
<dbReference type="AlphaFoldDB" id="A0A3M7R3H6"/>
<keyword evidence="2" id="KW-1185">Reference proteome</keyword>
<protein>
    <submittedName>
        <fullName evidence="1">Uncharacterized protein</fullName>
    </submittedName>
</protein>
<organism evidence="1 2">
    <name type="scientific">Brachionus plicatilis</name>
    <name type="common">Marine rotifer</name>
    <name type="synonym">Brachionus muelleri</name>
    <dbReference type="NCBI Taxonomy" id="10195"/>
    <lineage>
        <taxon>Eukaryota</taxon>
        <taxon>Metazoa</taxon>
        <taxon>Spiralia</taxon>
        <taxon>Gnathifera</taxon>
        <taxon>Rotifera</taxon>
        <taxon>Eurotatoria</taxon>
        <taxon>Monogononta</taxon>
        <taxon>Pseudotrocha</taxon>
        <taxon>Ploima</taxon>
        <taxon>Brachionidae</taxon>
        <taxon>Brachionus</taxon>
    </lineage>
</organism>
<reference evidence="1 2" key="1">
    <citation type="journal article" date="2018" name="Sci. Rep.">
        <title>Genomic signatures of local adaptation to the degree of environmental predictability in rotifers.</title>
        <authorList>
            <person name="Franch-Gras L."/>
            <person name="Hahn C."/>
            <person name="Garcia-Roger E.M."/>
            <person name="Carmona M.J."/>
            <person name="Serra M."/>
            <person name="Gomez A."/>
        </authorList>
    </citation>
    <scope>NUCLEOTIDE SEQUENCE [LARGE SCALE GENOMIC DNA]</scope>
    <source>
        <strain evidence="1">HYR1</strain>
    </source>
</reference>
<dbReference type="EMBL" id="REGN01004305">
    <property type="protein sequence ID" value="RNA18106.1"/>
    <property type="molecule type" value="Genomic_DNA"/>
</dbReference>
<evidence type="ECO:0000313" key="2">
    <source>
        <dbReference type="Proteomes" id="UP000276133"/>
    </source>
</evidence>
<gene>
    <name evidence="1" type="ORF">BpHYR1_016182</name>
</gene>
<comment type="caution">
    <text evidence="1">The sequence shown here is derived from an EMBL/GenBank/DDBJ whole genome shotgun (WGS) entry which is preliminary data.</text>
</comment>
<dbReference type="Proteomes" id="UP000276133">
    <property type="component" value="Unassembled WGS sequence"/>
</dbReference>
<accession>A0A3M7R3H6</accession>
<name>A0A3M7R3H6_BRAPC</name>